<dbReference type="GO" id="GO:0015297">
    <property type="term" value="F:antiporter activity"/>
    <property type="evidence" value="ECO:0007669"/>
    <property type="project" value="InterPro"/>
</dbReference>
<dbReference type="Pfam" id="PF00999">
    <property type="entry name" value="Na_H_Exchanger"/>
    <property type="match status" value="1"/>
</dbReference>
<reference evidence="9 10" key="1">
    <citation type="submission" date="2011-03" db="EMBL/GenBank/DDBJ databases">
        <title>The complete genome of Archaeoglobus veneficus SNP6.</title>
        <authorList>
            <consortium name="US DOE Joint Genome Institute (JGI-PGF)"/>
            <person name="Lucas S."/>
            <person name="Copeland A."/>
            <person name="Lapidus A."/>
            <person name="Bruce D."/>
            <person name="Goodwin L."/>
            <person name="Pitluck S."/>
            <person name="Kyrpides N."/>
            <person name="Mavromatis K."/>
            <person name="Pagani I."/>
            <person name="Ivanova N."/>
            <person name="Mikhailova N."/>
            <person name="Lu M."/>
            <person name="Detter J.C."/>
            <person name="Tapia R."/>
            <person name="Han C."/>
            <person name="Land M."/>
            <person name="Hauser L."/>
            <person name="Markowitz V."/>
            <person name="Cheng J.-F."/>
            <person name="Hugenholtz P."/>
            <person name="Woyke T."/>
            <person name="Wu D."/>
            <person name="Spring S."/>
            <person name="Brambilla E."/>
            <person name="Klenk H.-P."/>
            <person name="Eisen J.A."/>
        </authorList>
    </citation>
    <scope>NUCLEOTIDE SEQUENCE [LARGE SCALE GENOMIC DNA]</scope>
    <source>
        <strain>SNP6</strain>
    </source>
</reference>
<dbReference type="GeneID" id="10393793"/>
<feature type="transmembrane region" description="Helical" evidence="7">
    <location>
        <begin position="167"/>
        <end position="188"/>
    </location>
</feature>
<feature type="transmembrane region" description="Helical" evidence="7">
    <location>
        <begin position="200"/>
        <end position="217"/>
    </location>
</feature>
<dbReference type="eggNOG" id="arCOG01955">
    <property type="taxonomic scope" value="Archaea"/>
</dbReference>
<evidence type="ECO:0000313" key="9">
    <source>
        <dbReference type="EMBL" id="AEA46715.1"/>
    </source>
</evidence>
<dbReference type="Proteomes" id="UP000008136">
    <property type="component" value="Chromosome"/>
</dbReference>
<keyword evidence="10" id="KW-1185">Reference proteome</keyword>
<dbReference type="Gene3D" id="1.20.1530.20">
    <property type="match status" value="1"/>
</dbReference>
<dbReference type="EMBL" id="CP002588">
    <property type="protein sequence ID" value="AEA46715.1"/>
    <property type="molecule type" value="Genomic_DNA"/>
</dbReference>
<keyword evidence="6 7" id="KW-0472">Membrane</keyword>
<evidence type="ECO:0000256" key="4">
    <source>
        <dbReference type="ARBA" id="ARBA00022692"/>
    </source>
</evidence>
<dbReference type="HOGENOM" id="CLU_005126_4_2_2"/>
<evidence type="ECO:0000256" key="1">
    <source>
        <dbReference type="ARBA" id="ARBA00004141"/>
    </source>
</evidence>
<feature type="transmembrane region" description="Helical" evidence="7">
    <location>
        <begin position="141"/>
        <end position="161"/>
    </location>
</feature>
<evidence type="ECO:0000313" key="10">
    <source>
        <dbReference type="Proteomes" id="UP000008136"/>
    </source>
</evidence>
<keyword evidence="3" id="KW-0813">Transport</keyword>
<comment type="subcellular location">
    <subcellularLocation>
        <location evidence="1">Membrane</location>
        <topology evidence="1">Multi-pass membrane protein</topology>
    </subcellularLocation>
</comment>
<feature type="transmembrane region" description="Helical" evidence="7">
    <location>
        <begin position="275"/>
        <end position="293"/>
    </location>
</feature>
<sequence>MNIPVALLICALLALAVRRFSLPPIPAYIVAGLALGKAGLGIFEPDEVTKSLSELGIVFLLFYVGLELNPRKIAEKGSEIAVSGLVDFAVNFSFGFLVALLFGFSFVESFVIASAIYISSSAIVIQSLIENRKLIFSEAETIIWLMVFEDILLILLILAISADVSELILFFAKVILLACAVFVPARLLHRHLASIFHRNDEVPILLAFSLASLAAYAASTLEIPEALAAIFLGIALSGIREVEVLIQPFKEVFLVIFFFFFGVSVELGYIDSILITSLILIAILGKLLGGLIIGRIVHKSTRSGVEIGTSIVARGEFSIFLASLYGLSHISSIITLLVVATSIIGSVSAKYGYILKRYI</sequence>
<dbReference type="GO" id="GO:0016020">
    <property type="term" value="C:membrane"/>
    <property type="evidence" value="ECO:0007669"/>
    <property type="project" value="UniProtKB-SubCell"/>
</dbReference>
<feature type="transmembrane region" description="Helical" evidence="7">
    <location>
        <begin position="80"/>
        <end position="104"/>
    </location>
</feature>
<dbReference type="RefSeq" id="WP_013683387.1">
    <property type="nucleotide sequence ID" value="NC_015320.1"/>
</dbReference>
<dbReference type="PANTHER" id="PTHR42751">
    <property type="entry name" value="SODIUM/HYDROGEN EXCHANGER FAMILY/TRKA DOMAIN PROTEIN"/>
    <property type="match status" value="1"/>
</dbReference>
<evidence type="ECO:0000259" key="8">
    <source>
        <dbReference type="Pfam" id="PF00999"/>
    </source>
</evidence>
<dbReference type="PANTHER" id="PTHR42751:SF6">
    <property type="entry name" value="CONSERVED INTEGRAL MEMBRANE TRANSPORT PROTEIN-RELATED"/>
    <property type="match status" value="1"/>
</dbReference>
<proteinExistence type="inferred from homology"/>
<dbReference type="STRING" id="693661.Arcve_0695"/>
<keyword evidence="5 7" id="KW-1133">Transmembrane helix</keyword>
<dbReference type="InterPro" id="IPR038770">
    <property type="entry name" value="Na+/solute_symporter_sf"/>
</dbReference>
<organism evidence="9 10">
    <name type="scientific">Archaeoglobus veneficus (strain DSM 11195 / SNP6)</name>
    <dbReference type="NCBI Taxonomy" id="693661"/>
    <lineage>
        <taxon>Archaea</taxon>
        <taxon>Methanobacteriati</taxon>
        <taxon>Methanobacteriota</taxon>
        <taxon>Archaeoglobi</taxon>
        <taxon>Archaeoglobales</taxon>
        <taxon>Archaeoglobaceae</taxon>
        <taxon>Archaeoglobus</taxon>
    </lineage>
</organism>
<accession>F2KR78</accession>
<dbReference type="InterPro" id="IPR006153">
    <property type="entry name" value="Cation/H_exchanger_TM"/>
</dbReference>
<feature type="transmembrane region" description="Helical" evidence="7">
    <location>
        <begin position="252"/>
        <end position="269"/>
    </location>
</feature>
<comment type="similarity">
    <text evidence="2">Belongs to the monovalent cation:proton antiporter 2 (CPA2) transporter (TC 2.A.37) family.</text>
</comment>
<evidence type="ECO:0000256" key="5">
    <source>
        <dbReference type="ARBA" id="ARBA00022989"/>
    </source>
</evidence>
<name>F2KR78_ARCVS</name>
<gene>
    <name evidence="9" type="ordered locus">Arcve_0695</name>
</gene>
<dbReference type="AlphaFoldDB" id="F2KR78"/>
<evidence type="ECO:0000256" key="7">
    <source>
        <dbReference type="SAM" id="Phobius"/>
    </source>
</evidence>
<evidence type="ECO:0000256" key="6">
    <source>
        <dbReference type="ARBA" id="ARBA00023136"/>
    </source>
</evidence>
<feature type="domain" description="Cation/H+ exchanger transmembrane" evidence="8">
    <location>
        <begin position="8"/>
        <end position="346"/>
    </location>
</feature>
<evidence type="ECO:0000256" key="3">
    <source>
        <dbReference type="ARBA" id="ARBA00022448"/>
    </source>
</evidence>
<protein>
    <submittedName>
        <fullName evidence="9">Sodium/hydrogen exchanger</fullName>
    </submittedName>
</protein>
<dbReference type="GO" id="GO:1902600">
    <property type="term" value="P:proton transmembrane transport"/>
    <property type="evidence" value="ECO:0007669"/>
    <property type="project" value="InterPro"/>
</dbReference>
<feature type="transmembrane region" description="Helical" evidence="7">
    <location>
        <begin position="333"/>
        <end position="353"/>
    </location>
</feature>
<evidence type="ECO:0000256" key="2">
    <source>
        <dbReference type="ARBA" id="ARBA00005551"/>
    </source>
</evidence>
<feature type="transmembrane region" description="Helical" evidence="7">
    <location>
        <begin position="51"/>
        <end position="68"/>
    </location>
</feature>
<dbReference type="OrthoDB" id="43518at2157"/>
<feature type="transmembrane region" description="Helical" evidence="7">
    <location>
        <begin position="110"/>
        <end position="129"/>
    </location>
</feature>
<keyword evidence="4 7" id="KW-0812">Transmembrane</keyword>
<dbReference type="KEGG" id="ave:Arcve_0695"/>